<evidence type="ECO:0000313" key="3">
    <source>
        <dbReference type="Proteomes" id="UP000019482"/>
    </source>
</evidence>
<gene>
    <name evidence="2" type="ORF">CTDIVETGP_2119</name>
</gene>
<proteinExistence type="predicted"/>
<evidence type="ECO:0000256" key="1">
    <source>
        <dbReference type="SAM" id="Phobius"/>
    </source>
</evidence>
<dbReference type="GeneID" id="29420763"/>
<keyword evidence="1" id="KW-0812">Transmembrane</keyword>
<evidence type="ECO:0000313" key="2">
    <source>
        <dbReference type="EMBL" id="CDL92049.1"/>
    </source>
</evidence>
<dbReference type="EMBL" id="CBXI010000040">
    <property type="protein sequence ID" value="CDL92049.1"/>
    <property type="molecule type" value="Genomic_DNA"/>
</dbReference>
<comment type="caution">
    <text evidence="2">The sequence shown here is derived from an EMBL/GenBank/DDBJ whole genome shotgun (WGS) entry which is preliminary data.</text>
</comment>
<name>W6N979_CLOTY</name>
<feature type="transmembrane region" description="Helical" evidence="1">
    <location>
        <begin position="42"/>
        <end position="62"/>
    </location>
</feature>
<dbReference type="RefSeq" id="WP_017894992.1">
    <property type="nucleotide sequence ID" value="NZ_CBXI010000040.1"/>
</dbReference>
<organism evidence="2 3">
    <name type="scientific">Clostridium tyrobutyricum DIVETGP</name>
    <dbReference type="NCBI Taxonomy" id="1408889"/>
    <lineage>
        <taxon>Bacteria</taxon>
        <taxon>Bacillati</taxon>
        <taxon>Bacillota</taxon>
        <taxon>Clostridia</taxon>
        <taxon>Eubacteriales</taxon>
        <taxon>Clostridiaceae</taxon>
        <taxon>Clostridium</taxon>
    </lineage>
</organism>
<keyword evidence="1" id="KW-1133">Transmembrane helix</keyword>
<sequence>MKKSLDSKEKQLNKKAVLVSAAISTIIFTTLVNLAIPSNMKRIILTGIFFFILFSITQVVLLKKLVRTRVFDLHK</sequence>
<keyword evidence="1" id="KW-0472">Membrane</keyword>
<feature type="transmembrane region" description="Helical" evidence="1">
    <location>
        <begin position="16"/>
        <end position="36"/>
    </location>
</feature>
<keyword evidence="3" id="KW-1185">Reference proteome</keyword>
<protein>
    <submittedName>
        <fullName evidence="2">Uncharacterized protein</fullName>
    </submittedName>
</protein>
<dbReference type="Proteomes" id="UP000019482">
    <property type="component" value="Unassembled WGS sequence"/>
</dbReference>
<accession>W6N979</accession>
<reference evidence="2 3" key="1">
    <citation type="journal article" date="2015" name="Genome Announc.">
        <title>Draft Genome Sequence of Clostridium tyrobutyricum Strain DIVETGP, Isolated from Cow's Milk for Grana Padano Production.</title>
        <authorList>
            <person name="Soggiu A."/>
            <person name="Piras C."/>
            <person name="Gaiarsa S."/>
            <person name="Sassera D."/>
            <person name="Roncada P."/>
            <person name="Bendixen E."/>
            <person name="Brasca M."/>
            <person name="Bonizzi L."/>
        </authorList>
    </citation>
    <scope>NUCLEOTIDE SEQUENCE [LARGE SCALE GENOMIC DNA]</scope>
    <source>
        <strain evidence="2 3">DIVETGP</strain>
    </source>
</reference>
<dbReference type="AlphaFoldDB" id="W6N979"/>